<keyword evidence="1" id="KW-1133">Transmembrane helix</keyword>
<accession>A0A1A9ZGW5</accession>
<reference evidence="3" key="1">
    <citation type="submission" date="2014-03" db="EMBL/GenBank/DDBJ databases">
        <authorList>
            <person name="Aksoy S."/>
            <person name="Warren W."/>
            <person name="Wilson R.K."/>
        </authorList>
    </citation>
    <scope>NUCLEOTIDE SEQUENCE [LARGE SCALE GENOMIC DNA]</scope>
    <source>
        <strain evidence="3">IAEA</strain>
    </source>
</reference>
<dbReference type="VEuPathDB" id="VectorBase:GPAI014251"/>
<dbReference type="Proteomes" id="UP000092445">
    <property type="component" value="Unassembled WGS sequence"/>
</dbReference>
<dbReference type="EnsemblMetazoa" id="GPAI014251-RA">
    <property type="protein sequence ID" value="GPAI014251-PA"/>
    <property type="gene ID" value="GPAI014251"/>
</dbReference>
<keyword evidence="1" id="KW-0812">Transmembrane</keyword>
<dbReference type="AlphaFoldDB" id="A0A1A9ZGW5"/>
<organism evidence="2 3">
    <name type="scientific">Glossina pallidipes</name>
    <name type="common">Tsetse fly</name>
    <dbReference type="NCBI Taxonomy" id="7398"/>
    <lineage>
        <taxon>Eukaryota</taxon>
        <taxon>Metazoa</taxon>
        <taxon>Ecdysozoa</taxon>
        <taxon>Arthropoda</taxon>
        <taxon>Hexapoda</taxon>
        <taxon>Insecta</taxon>
        <taxon>Pterygota</taxon>
        <taxon>Neoptera</taxon>
        <taxon>Endopterygota</taxon>
        <taxon>Diptera</taxon>
        <taxon>Brachycera</taxon>
        <taxon>Muscomorpha</taxon>
        <taxon>Hippoboscoidea</taxon>
        <taxon>Glossinidae</taxon>
        <taxon>Glossina</taxon>
    </lineage>
</organism>
<evidence type="ECO:0000313" key="2">
    <source>
        <dbReference type="EnsemblMetazoa" id="GPAI014251-PA"/>
    </source>
</evidence>
<feature type="transmembrane region" description="Helical" evidence="1">
    <location>
        <begin position="12"/>
        <end position="30"/>
    </location>
</feature>
<keyword evidence="3" id="KW-1185">Reference proteome</keyword>
<reference evidence="2" key="2">
    <citation type="submission" date="2020-05" db="UniProtKB">
        <authorList>
            <consortium name="EnsemblMetazoa"/>
        </authorList>
    </citation>
    <scope>IDENTIFICATION</scope>
    <source>
        <strain evidence="2">IAEA</strain>
    </source>
</reference>
<evidence type="ECO:0000256" key="1">
    <source>
        <dbReference type="SAM" id="Phobius"/>
    </source>
</evidence>
<protein>
    <submittedName>
        <fullName evidence="2">Uncharacterized protein</fullName>
    </submittedName>
</protein>
<proteinExistence type="predicted"/>
<evidence type="ECO:0000313" key="3">
    <source>
        <dbReference type="Proteomes" id="UP000092445"/>
    </source>
</evidence>
<sequence>MKHHSKITFEFLIGKILILSYTFSPLLFLFDYTRSITIAVGAIILKWMKEYEWECCSIGGNSNHLGCFVVPGELGMSKLLSDITTCSSFISHDCCYATVLVGSSLEEMLSLNLNLKLNTEYSTGVMLVVANIFVFAKR</sequence>
<keyword evidence="1" id="KW-0472">Membrane</keyword>
<name>A0A1A9ZGW5_GLOPL</name>